<gene>
    <name evidence="2" type="ORF">JW984_08350</name>
</gene>
<accession>A0A9D8KED2</accession>
<evidence type="ECO:0000313" key="3">
    <source>
        <dbReference type="Proteomes" id="UP000809273"/>
    </source>
</evidence>
<feature type="transmembrane region" description="Helical" evidence="1">
    <location>
        <begin position="56"/>
        <end position="85"/>
    </location>
</feature>
<sequence>MSSKKDEKPISITIISIFFIPTAFLIFVHALINFNLRPIAEIFEIMRAMELTVPTFLIILFSLNRLVVIISSLEIALVLFIVLSAIQFLKLKNWARIALTVIALIETALLLCHLGFWALMITLLPDVTATLLEARSPEVLIKLFPFYACAIFLLLILPLIASIVFLRTEKIRSAML</sequence>
<feature type="transmembrane region" description="Helical" evidence="1">
    <location>
        <begin position="12"/>
        <end position="36"/>
    </location>
</feature>
<reference evidence="2" key="2">
    <citation type="submission" date="2021-01" db="EMBL/GenBank/DDBJ databases">
        <authorList>
            <person name="Hahn C.R."/>
            <person name="Youssef N.H."/>
            <person name="Elshahed M."/>
        </authorList>
    </citation>
    <scope>NUCLEOTIDE SEQUENCE</scope>
    <source>
        <strain evidence="2">Zod_Metabat.24</strain>
    </source>
</reference>
<reference evidence="2" key="1">
    <citation type="journal article" date="2021" name="Environ. Microbiol.">
        <title>Genomic characterization of three novel Desulfobacterota classes expand the metabolic and phylogenetic diversity of the phylum.</title>
        <authorList>
            <person name="Murphy C.L."/>
            <person name="Biggerstaff J."/>
            <person name="Eichhorn A."/>
            <person name="Ewing E."/>
            <person name="Shahan R."/>
            <person name="Soriano D."/>
            <person name="Stewart S."/>
            <person name="VanMol K."/>
            <person name="Walker R."/>
            <person name="Walters P."/>
            <person name="Elshahed M.S."/>
            <person name="Youssef N.H."/>
        </authorList>
    </citation>
    <scope>NUCLEOTIDE SEQUENCE</scope>
    <source>
        <strain evidence="2">Zod_Metabat.24</strain>
    </source>
</reference>
<name>A0A9D8KED2_9DELT</name>
<keyword evidence="1" id="KW-1133">Transmembrane helix</keyword>
<keyword evidence="1" id="KW-0472">Membrane</keyword>
<feature type="transmembrane region" description="Helical" evidence="1">
    <location>
        <begin position="97"/>
        <end position="124"/>
    </location>
</feature>
<protein>
    <submittedName>
        <fullName evidence="2">Uncharacterized protein</fullName>
    </submittedName>
</protein>
<dbReference type="EMBL" id="JAFGIX010000041">
    <property type="protein sequence ID" value="MBN1573189.1"/>
    <property type="molecule type" value="Genomic_DNA"/>
</dbReference>
<comment type="caution">
    <text evidence="2">The sequence shown here is derived from an EMBL/GenBank/DDBJ whole genome shotgun (WGS) entry which is preliminary data.</text>
</comment>
<dbReference type="Proteomes" id="UP000809273">
    <property type="component" value="Unassembled WGS sequence"/>
</dbReference>
<keyword evidence="1" id="KW-0812">Transmembrane</keyword>
<dbReference type="AlphaFoldDB" id="A0A9D8KED2"/>
<evidence type="ECO:0000313" key="2">
    <source>
        <dbReference type="EMBL" id="MBN1573189.1"/>
    </source>
</evidence>
<proteinExistence type="predicted"/>
<feature type="transmembrane region" description="Helical" evidence="1">
    <location>
        <begin position="144"/>
        <end position="166"/>
    </location>
</feature>
<evidence type="ECO:0000256" key="1">
    <source>
        <dbReference type="SAM" id="Phobius"/>
    </source>
</evidence>
<organism evidence="2 3">
    <name type="scientific">Candidatus Zymogenus saltonus</name>
    <dbReference type="NCBI Taxonomy" id="2844893"/>
    <lineage>
        <taxon>Bacteria</taxon>
        <taxon>Deltaproteobacteria</taxon>
        <taxon>Candidatus Zymogenia</taxon>
        <taxon>Candidatus Zymogeniales</taxon>
        <taxon>Candidatus Zymogenaceae</taxon>
        <taxon>Candidatus Zymogenus</taxon>
    </lineage>
</organism>